<dbReference type="PANTHER" id="PTHR37984">
    <property type="entry name" value="PROTEIN CBG26694"/>
    <property type="match status" value="1"/>
</dbReference>
<keyword evidence="3" id="KW-1185">Reference proteome</keyword>
<evidence type="ECO:0000313" key="3">
    <source>
        <dbReference type="Proteomes" id="UP000189703"/>
    </source>
</evidence>
<evidence type="ECO:0000256" key="1">
    <source>
        <dbReference type="ARBA" id="ARBA00023268"/>
    </source>
</evidence>
<organism evidence="3 4">
    <name type="scientific">Nelumbo nucifera</name>
    <name type="common">Sacred lotus</name>
    <dbReference type="NCBI Taxonomy" id="4432"/>
    <lineage>
        <taxon>Eukaryota</taxon>
        <taxon>Viridiplantae</taxon>
        <taxon>Streptophyta</taxon>
        <taxon>Embryophyta</taxon>
        <taxon>Tracheophyta</taxon>
        <taxon>Spermatophyta</taxon>
        <taxon>Magnoliopsida</taxon>
        <taxon>Proteales</taxon>
        <taxon>Nelumbonaceae</taxon>
        <taxon>Nelumbo</taxon>
    </lineage>
</organism>
<dbReference type="GO" id="GO:0003824">
    <property type="term" value="F:catalytic activity"/>
    <property type="evidence" value="ECO:0007669"/>
    <property type="project" value="UniProtKB-KW"/>
</dbReference>
<accession>A0A1U8Q0H0</accession>
<dbReference type="InterPro" id="IPR043502">
    <property type="entry name" value="DNA/RNA_pol_sf"/>
</dbReference>
<dbReference type="Pfam" id="PF17919">
    <property type="entry name" value="RT_RNaseH_2"/>
    <property type="match status" value="1"/>
</dbReference>
<dbReference type="Proteomes" id="UP000189703">
    <property type="component" value="Unplaced"/>
</dbReference>
<dbReference type="AlphaFoldDB" id="A0A1U8Q0H0"/>
<sequence length="153" mass="17350">MADPEKVEAIQKWPKPITVKALRGFLELTGCYWHFIKWYGLMAAPLNYLLKKDSFRWTKETQRAFKGLKTAVSSPPILTLPDFSQPFEVECKAVIMVVVDRLTKYSYFSALPHSYTAAMVADTFVREVAKLHGTPRSLARNPTAPFHESSPAD</sequence>
<name>A0A1U8Q0H0_NELNU</name>
<dbReference type="OMA" id="FEVECKA"/>
<dbReference type="SUPFAM" id="SSF56672">
    <property type="entry name" value="DNA/RNA polymerases"/>
    <property type="match status" value="1"/>
</dbReference>
<protein>
    <submittedName>
        <fullName evidence="4">Uncharacterized protein LOC109113969</fullName>
    </submittedName>
</protein>
<gene>
    <name evidence="4" type="primary">LOC109113969</name>
</gene>
<dbReference type="STRING" id="4432.A0A1U8Q0H0"/>
<dbReference type="InterPro" id="IPR043128">
    <property type="entry name" value="Rev_trsase/Diguanyl_cyclase"/>
</dbReference>
<dbReference type="PANTHER" id="PTHR37984:SF5">
    <property type="entry name" value="PROTEIN NYNRIN-LIKE"/>
    <property type="match status" value="1"/>
</dbReference>
<dbReference type="FunFam" id="3.30.70.270:FF:000020">
    <property type="entry name" value="Transposon Tf2-6 polyprotein-like Protein"/>
    <property type="match status" value="1"/>
</dbReference>
<reference evidence="4" key="1">
    <citation type="submission" date="2025-08" db="UniProtKB">
        <authorList>
            <consortium name="RefSeq"/>
        </authorList>
    </citation>
    <scope>IDENTIFICATION</scope>
</reference>
<keyword evidence="1" id="KW-0511">Multifunctional enzyme</keyword>
<dbReference type="Gene3D" id="3.30.70.270">
    <property type="match status" value="1"/>
</dbReference>
<proteinExistence type="predicted"/>
<evidence type="ECO:0000313" key="4">
    <source>
        <dbReference type="RefSeq" id="XP_019051510.1"/>
    </source>
</evidence>
<dbReference type="RefSeq" id="XP_019051510.1">
    <property type="nucleotide sequence ID" value="XM_019195965.1"/>
</dbReference>
<evidence type="ECO:0000259" key="2">
    <source>
        <dbReference type="Pfam" id="PF17919"/>
    </source>
</evidence>
<feature type="domain" description="Reverse transcriptase/retrotransposon-derived protein RNase H-like" evidence="2">
    <location>
        <begin position="57"/>
        <end position="93"/>
    </location>
</feature>
<dbReference type="OrthoDB" id="1909920at2759"/>
<dbReference type="InterPro" id="IPR041577">
    <property type="entry name" value="RT_RNaseH_2"/>
</dbReference>
<dbReference type="InterPro" id="IPR050951">
    <property type="entry name" value="Retrovirus_Pol_polyprotein"/>
</dbReference>
<dbReference type="KEGG" id="nnu:109113969"/>
<dbReference type="GeneID" id="109113969"/>
<dbReference type="InParanoid" id="A0A1U8Q0H0"/>